<dbReference type="AlphaFoldDB" id="A0A382NXZ5"/>
<feature type="non-terminal residue" evidence="4">
    <location>
        <position position="74"/>
    </location>
</feature>
<organism evidence="4">
    <name type="scientific">marine metagenome</name>
    <dbReference type="NCBI Taxonomy" id="408172"/>
    <lineage>
        <taxon>unclassified sequences</taxon>
        <taxon>metagenomes</taxon>
        <taxon>ecological metagenomes</taxon>
    </lineage>
</organism>
<evidence type="ECO:0000313" key="4">
    <source>
        <dbReference type="EMBL" id="SVC64431.1"/>
    </source>
</evidence>
<reference evidence="4" key="1">
    <citation type="submission" date="2018-05" db="EMBL/GenBank/DDBJ databases">
        <authorList>
            <person name="Lanie J.A."/>
            <person name="Ng W.-L."/>
            <person name="Kazmierczak K.M."/>
            <person name="Andrzejewski T.M."/>
            <person name="Davidsen T.M."/>
            <person name="Wayne K.J."/>
            <person name="Tettelin H."/>
            <person name="Glass J.I."/>
            <person name="Rusch D."/>
            <person name="Podicherti R."/>
            <person name="Tsui H.-C.T."/>
            <person name="Winkler M.E."/>
        </authorList>
    </citation>
    <scope>NUCLEOTIDE SEQUENCE</scope>
</reference>
<dbReference type="EMBL" id="UINC01102646">
    <property type="protein sequence ID" value="SVC64431.1"/>
    <property type="molecule type" value="Genomic_DNA"/>
</dbReference>
<sequence>MGKKVVIAGGGTGGHLYPGIALAKALRRHDMGIKINFVGTKQGIESKVLPIEGFSLKTIHSSGLTGKKGIIFGA</sequence>
<dbReference type="PANTHER" id="PTHR21015:SF22">
    <property type="entry name" value="GLYCOSYLTRANSFERASE"/>
    <property type="match status" value="1"/>
</dbReference>
<evidence type="ECO:0000259" key="3">
    <source>
        <dbReference type="Pfam" id="PF03033"/>
    </source>
</evidence>
<proteinExistence type="predicted"/>
<accession>A0A382NXZ5</accession>
<protein>
    <recommendedName>
        <fullName evidence="3">Glycosyltransferase family 28 N-terminal domain-containing protein</fullName>
    </recommendedName>
</protein>
<gene>
    <name evidence="4" type="ORF">METZ01_LOCUS317285</name>
</gene>
<keyword evidence="2" id="KW-0808">Transferase</keyword>
<dbReference type="GO" id="GO:0016758">
    <property type="term" value="F:hexosyltransferase activity"/>
    <property type="evidence" value="ECO:0007669"/>
    <property type="project" value="InterPro"/>
</dbReference>
<dbReference type="GO" id="GO:0005975">
    <property type="term" value="P:carbohydrate metabolic process"/>
    <property type="evidence" value="ECO:0007669"/>
    <property type="project" value="InterPro"/>
</dbReference>
<keyword evidence="1" id="KW-0328">Glycosyltransferase</keyword>
<name>A0A382NXZ5_9ZZZZ</name>
<evidence type="ECO:0000256" key="1">
    <source>
        <dbReference type="ARBA" id="ARBA00022676"/>
    </source>
</evidence>
<dbReference type="Gene3D" id="3.40.50.2000">
    <property type="entry name" value="Glycogen Phosphorylase B"/>
    <property type="match status" value="1"/>
</dbReference>
<dbReference type="Pfam" id="PF03033">
    <property type="entry name" value="Glyco_transf_28"/>
    <property type="match status" value="1"/>
</dbReference>
<evidence type="ECO:0000256" key="2">
    <source>
        <dbReference type="ARBA" id="ARBA00022679"/>
    </source>
</evidence>
<feature type="domain" description="Glycosyltransferase family 28 N-terminal" evidence="3">
    <location>
        <begin position="5"/>
        <end position="66"/>
    </location>
</feature>
<dbReference type="PANTHER" id="PTHR21015">
    <property type="entry name" value="UDP-N-ACETYLGLUCOSAMINE--N-ACETYLMURAMYL-(PENTAPEPTIDE) PYROPHOSPHORYL-UNDECAPRENOL N-ACETYLGLUCOSAMINE TRANSFERASE 1"/>
    <property type="match status" value="1"/>
</dbReference>
<dbReference type="SUPFAM" id="SSF53756">
    <property type="entry name" value="UDP-Glycosyltransferase/glycogen phosphorylase"/>
    <property type="match status" value="1"/>
</dbReference>
<dbReference type="InterPro" id="IPR004276">
    <property type="entry name" value="GlycoTrans_28_N"/>
</dbReference>